<reference evidence="2" key="1">
    <citation type="journal article" date="2014" name="Int. J. Syst. Evol. Microbiol.">
        <title>Complete genome sequence of Corynebacterium casei LMG S-19264T (=DSM 44701T), isolated from a smear-ripened cheese.</title>
        <authorList>
            <consortium name="US DOE Joint Genome Institute (JGI-PGF)"/>
            <person name="Walter F."/>
            <person name="Albersmeier A."/>
            <person name="Kalinowski J."/>
            <person name="Ruckert C."/>
        </authorList>
    </citation>
    <scope>NUCLEOTIDE SEQUENCE</scope>
    <source>
        <strain evidence="2">JCM 13919</strain>
    </source>
</reference>
<dbReference type="EMBL" id="BMOB01000015">
    <property type="protein sequence ID" value="GGI93310.1"/>
    <property type="molecule type" value="Genomic_DNA"/>
</dbReference>
<sequence>MFKSQHSEASRPEQPCSVVISEHPKALAHPKFRLRRSNALSITSGHSESDGTPSASVLAVAEAAAAPETTAKRPRKKGIGFFDLKHPSNRDLLSPDVTPETKSKHSEQPGAQAYLGK</sequence>
<dbReference type="Proteomes" id="UP000630149">
    <property type="component" value="Unassembled WGS sequence"/>
</dbReference>
<feature type="region of interest" description="Disordered" evidence="1">
    <location>
        <begin position="65"/>
        <end position="117"/>
    </location>
</feature>
<evidence type="ECO:0000256" key="1">
    <source>
        <dbReference type="SAM" id="MobiDB-lite"/>
    </source>
</evidence>
<gene>
    <name evidence="2" type="ORF">GCM10007966_22340</name>
</gene>
<reference evidence="2" key="2">
    <citation type="submission" date="2020-09" db="EMBL/GenBank/DDBJ databases">
        <authorList>
            <person name="Sun Q."/>
            <person name="Ohkuma M."/>
        </authorList>
    </citation>
    <scope>NUCLEOTIDE SEQUENCE</scope>
    <source>
        <strain evidence="2">JCM 13919</strain>
    </source>
</reference>
<keyword evidence="3" id="KW-1185">Reference proteome</keyword>
<comment type="caution">
    <text evidence="2">The sequence shown here is derived from an EMBL/GenBank/DDBJ whole genome shotgun (WGS) entry which is preliminary data.</text>
</comment>
<accession>A0A917JYT4</accession>
<protein>
    <submittedName>
        <fullName evidence="2">Uncharacterized protein</fullName>
    </submittedName>
</protein>
<proteinExistence type="predicted"/>
<dbReference type="AlphaFoldDB" id="A0A917JYT4"/>
<feature type="compositionally biased region" description="Basic and acidic residues" evidence="1">
    <location>
        <begin position="1"/>
        <end position="11"/>
    </location>
</feature>
<evidence type="ECO:0000313" key="2">
    <source>
        <dbReference type="EMBL" id="GGI93310.1"/>
    </source>
</evidence>
<name>A0A917JYT4_9GAMM</name>
<evidence type="ECO:0000313" key="3">
    <source>
        <dbReference type="Proteomes" id="UP000630149"/>
    </source>
</evidence>
<organism evidence="2 3">
    <name type="scientific">Legionella impletisoli</name>
    <dbReference type="NCBI Taxonomy" id="343510"/>
    <lineage>
        <taxon>Bacteria</taxon>
        <taxon>Pseudomonadati</taxon>
        <taxon>Pseudomonadota</taxon>
        <taxon>Gammaproteobacteria</taxon>
        <taxon>Legionellales</taxon>
        <taxon>Legionellaceae</taxon>
        <taxon>Legionella</taxon>
    </lineage>
</organism>
<dbReference type="RefSeq" id="WP_131776426.1">
    <property type="nucleotide sequence ID" value="NZ_BMOB01000015.1"/>
</dbReference>
<feature type="region of interest" description="Disordered" evidence="1">
    <location>
        <begin position="1"/>
        <end position="32"/>
    </location>
</feature>